<dbReference type="EC" id="3.6.-.-" evidence="2"/>
<dbReference type="Gene3D" id="3.90.79.10">
    <property type="entry name" value="Nucleoside Triphosphate Pyrophosphohydrolase"/>
    <property type="match status" value="1"/>
</dbReference>
<feature type="domain" description="Nudix hydrolase" evidence="1">
    <location>
        <begin position="16"/>
        <end position="142"/>
    </location>
</feature>
<dbReference type="RefSeq" id="WP_157623765.1">
    <property type="nucleotide sequence ID" value="NZ_JBHEZZ010000009.1"/>
</dbReference>
<evidence type="ECO:0000259" key="1">
    <source>
        <dbReference type="PROSITE" id="PS51462"/>
    </source>
</evidence>
<dbReference type="Proteomes" id="UP001592528">
    <property type="component" value="Unassembled WGS sequence"/>
</dbReference>
<dbReference type="SUPFAM" id="SSF55811">
    <property type="entry name" value="Nudix"/>
    <property type="match status" value="1"/>
</dbReference>
<comment type="caution">
    <text evidence="2">The sequence shown here is derived from an EMBL/GenBank/DDBJ whole genome shotgun (WGS) entry which is preliminary data.</text>
</comment>
<dbReference type="EMBL" id="JBHEZZ010000009">
    <property type="protein sequence ID" value="MFC1403171.1"/>
    <property type="molecule type" value="Genomic_DNA"/>
</dbReference>
<keyword evidence="2" id="KW-0378">Hydrolase</keyword>
<gene>
    <name evidence="2" type="ORF">ACEZDJ_17930</name>
</gene>
<name>A0ABV6UNY1_9ACTN</name>
<evidence type="ECO:0000313" key="2">
    <source>
        <dbReference type="EMBL" id="MFC1403171.1"/>
    </source>
</evidence>
<dbReference type="Pfam" id="PF00293">
    <property type="entry name" value="NUDIX"/>
    <property type="match status" value="1"/>
</dbReference>
<dbReference type="InterPro" id="IPR000086">
    <property type="entry name" value="NUDIX_hydrolase_dom"/>
</dbReference>
<sequence>MTSFLWHRSWPAPEVLPVRQVYAWIVDEDARVLLLEMPGGWNLPGGTPEDVDVDWQATLEREVLEEADVTLCDVVPLGYQEVRPDTGEPFAQLRVAARVDQWLPATPDPDNGQVYPRVWVPLGEAADLLGWADPGRAQAAAAAQVALTLYGCAAAAPVAQGDRAASTPVMQLV</sequence>
<proteinExistence type="predicted"/>
<dbReference type="GO" id="GO:0016787">
    <property type="term" value="F:hydrolase activity"/>
    <property type="evidence" value="ECO:0007669"/>
    <property type="project" value="UniProtKB-KW"/>
</dbReference>
<dbReference type="PROSITE" id="PS51462">
    <property type="entry name" value="NUDIX"/>
    <property type="match status" value="1"/>
</dbReference>
<reference evidence="2 3" key="1">
    <citation type="submission" date="2024-09" db="EMBL/GenBank/DDBJ databases">
        <authorList>
            <person name="Lee S.D."/>
        </authorList>
    </citation>
    <scope>NUCLEOTIDE SEQUENCE [LARGE SCALE GENOMIC DNA]</scope>
    <source>
        <strain evidence="2 3">N1-5</strain>
    </source>
</reference>
<dbReference type="InterPro" id="IPR015797">
    <property type="entry name" value="NUDIX_hydrolase-like_dom_sf"/>
</dbReference>
<accession>A0ABV6UNY1</accession>
<organism evidence="2 3">
    <name type="scientific">Streptacidiphilus cavernicola</name>
    <dbReference type="NCBI Taxonomy" id="3342716"/>
    <lineage>
        <taxon>Bacteria</taxon>
        <taxon>Bacillati</taxon>
        <taxon>Actinomycetota</taxon>
        <taxon>Actinomycetes</taxon>
        <taxon>Kitasatosporales</taxon>
        <taxon>Streptomycetaceae</taxon>
        <taxon>Streptacidiphilus</taxon>
    </lineage>
</organism>
<keyword evidence="3" id="KW-1185">Reference proteome</keyword>
<protein>
    <submittedName>
        <fullName evidence="2">NUDIX hydrolase</fullName>
        <ecNumber evidence="2">3.6.-.-</ecNumber>
    </submittedName>
</protein>
<evidence type="ECO:0000313" key="3">
    <source>
        <dbReference type="Proteomes" id="UP001592528"/>
    </source>
</evidence>
<dbReference type="CDD" id="cd02883">
    <property type="entry name" value="NUDIX_Hydrolase"/>
    <property type="match status" value="1"/>
</dbReference>